<dbReference type="Gramene" id="ORUFI05G10240.1">
    <property type="protein sequence ID" value="ORUFI05G10240.1"/>
    <property type="gene ID" value="ORUFI05G10240"/>
</dbReference>
<keyword evidence="3" id="KW-1185">Reference proteome</keyword>
<reference evidence="3" key="1">
    <citation type="submission" date="2013-06" db="EMBL/GenBank/DDBJ databases">
        <authorList>
            <person name="Zhao Q."/>
        </authorList>
    </citation>
    <scope>NUCLEOTIDE SEQUENCE</scope>
    <source>
        <strain evidence="3">cv. W1943</strain>
    </source>
</reference>
<protein>
    <submittedName>
        <fullName evidence="2">Uncharacterized protein</fullName>
    </submittedName>
</protein>
<dbReference type="EnsemblPlants" id="ORUFI05G10240.1">
    <property type="protein sequence ID" value="ORUFI05G10240.1"/>
    <property type="gene ID" value="ORUFI05G10240"/>
</dbReference>
<evidence type="ECO:0000313" key="3">
    <source>
        <dbReference type="Proteomes" id="UP000008022"/>
    </source>
</evidence>
<feature type="region of interest" description="Disordered" evidence="1">
    <location>
        <begin position="1"/>
        <end position="25"/>
    </location>
</feature>
<accession>A0A0E0PJW2</accession>
<dbReference type="HOGENOM" id="CLU_2726504_0_0_1"/>
<proteinExistence type="predicted"/>
<feature type="compositionally biased region" description="Low complexity" evidence="1">
    <location>
        <begin position="7"/>
        <end position="19"/>
    </location>
</feature>
<evidence type="ECO:0000256" key="1">
    <source>
        <dbReference type="SAM" id="MobiDB-lite"/>
    </source>
</evidence>
<dbReference type="Proteomes" id="UP000008022">
    <property type="component" value="Unassembled WGS sequence"/>
</dbReference>
<organism evidence="2 3">
    <name type="scientific">Oryza rufipogon</name>
    <name type="common">Brownbeard rice</name>
    <name type="synonym">Asian wild rice</name>
    <dbReference type="NCBI Taxonomy" id="4529"/>
    <lineage>
        <taxon>Eukaryota</taxon>
        <taxon>Viridiplantae</taxon>
        <taxon>Streptophyta</taxon>
        <taxon>Embryophyta</taxon>
        <taxon>Tracheophyta</taxon>
        <taxon>Spermatophyta</taxon>
        <taxon>Magnoliopsida</taxon>
        <taxon>Liliopsida</taxon>
        <taxon>Poales</taxon>
        <taxon>Poaceae</taxon>
        <taxon>BOP clade</taxon>
        <taxon>Oryzoideae</taxon>
        <taxon>Oryzeae</taxon>
        <taxon>Oryzinae</taxon>
        <taxon>Oryza</taxon>
    </lineage>
</organism>
<evidence type="ECO:0000313" key="2">
    <source>
        <dbReference type="EnsemblPlants" id="ORUFI05G10240.1"/>
    </source>
</evidence>
<name>A0A0E0PJW2_ORYRU</name>
<sequence>MCETDAAEAAGRATATQLARSRDGWGSAQAVVVEDVLTRMDAAEAAGRTTKPYSLAGWIGIGGGRGQTQESG</sequence>
<dbReference type="AlphaFoldDB" id="A0A0E0PJW2"/>
<dbReference type="OMA" id="GRTMKPY"/>
<reference evidence="2" key="2">
    <citation type="submission" date="2015-06" db="UniProtKB">
        <authorList>
            <consortium name="EnsemblPlants"/>
        </authorList>
    </citation>
    <scope>IDENTIFICATION</scope>
</reference>